<evidence type="ECO:0000313" key="3">
    <source>
        <dbReference type="Proteomes" id="UP000001876"/>
    </source>
</evidence>
<dbReference type="OMA" id="KYIFHRV"/>
<dbReference type="GeneID" id="9688327"/>
<dbReference type="Proteomes" id="UP000001876">
    <property type="component" value="Unassembled WGS sequence"/>
</dbReference>
<dbReference type="AlphaFoldDB" id="C1N509"/>
<gene>
    <name evidence="2" type="ORF">MICPUCDRAFT_52756</name>
</gene>
<feature type="compositionally biased region" description="Low complexity" evidence="1">
    <location>
        <begin position="12"/>
        <end position="22"/>
    </location>
</feature>
<dbReference type="OrthoDB" id="433924at2759"/>
<name>C1N509_MICPC</name>
<keyword evidence="3" id="KW-1185">Reference proteome</keyword>
<dbReference type="RefSeq" id="XP_003063088.1">
    <property type="nucleotide sequence ID" value="XM_003063042.1"/>
</dbReference>
<dbReference type="PANTHER" id="PTHR36395">
    <property type="entry name" value="RING-H2 ZINC FINGER PROTEIN"/>
    <property type="match status" value="1"/>
</dbReference>
<evidence type="ECO:0000256" key="1">
    <source>
        <dbReference type="SAM" id="MobiDB-lite"/>
    </source>
</evidence>
<feature type="region of interest" description="Disordered" evidence="1">
    <location>
        <begin position="1"/>
        <end position="22"/>
    </location>
</feature>
<organism evidence="3">
    <name type="scientific">Micromonas pusilla (strain CCMP1545)</name>
    <name type="common">Picoplanktonic green alga</name>
    <dbReference type="NCBI Taxonomy" id="564608"/>
    <lineage>
        <taxon>Eukaryota</taxon>
        <taxon>Viridiplantae</taxon>
        <taxon>Chlorophyta</taxon>
        <taxon>Mamiellophyceae</taxon>
        <taxon>Mamiellales</taxon>
        <taxon>Mamiellaceae</taxon>
        <taxon>Micromonas</taxon>
    </lineage>
</organism>
<dbReference type="PANTHER" id="PTHR36395:SF1">
    <property type="entry name" value="RING-H2 ZINC FINGER PROTEIN"/>
    <property type="match status" value="1"/>
</dbReference>
<dbReference type="EMBL" id="GG663747">
    <property type="protein sequence ID" value="EEH53027.1"/>
    <property type="molecule type" value="Genomic_DNA"/>
</dbReference>
<proteinExistence type="predicted"/>
<accession>C1N509</accession>
<evidence type="ECO:0000313" key="2">
    <source>
        <dbReference type="EMBL" id="EEH53027.1"/>
    </source>
</evidence>
<sequence>MTTRAGADDDAAASSSSSWTGGDTASLATWLKTHGVDADRYGKNNAKGLADLKLEVDLGESTLEVGPGGVPRRNVRVLRLLIRDDAGRTLVEATQRWNDPNTGEVIAERMRGSPLRRVHYLSRRFPRYRVRASLRIGVHNANAVVWGPVCSDAFETHHPDSEKLIGAEDWRAAAPRAVAEELGSALAPGYTLAVDEASLVRADVDRVSLSYPDLSSRYAMFSVAARIENGLPEARSIMYHTGPRTTASAL</sequence>
<dbReference type="KEGG" id="mpp:MICPUCDRAFT_52756"/>
<protein>
    <submittedName>
        <fullName evidence="2">Predicted protein</fullName>
    </submittedName>
</protein>
<reference evidence="2 3" key="1">
    <citation type="journal article" date="2009" name="Science">
        <title>Green evolution and dynamic adaptations revealed by genomes of the marine picoeukaryotes Micromonas.</title>
        <authorList>
            <person name="Worden A.Z."/>
            <person name="Lee J.H."/>
            <person name="Mock T."/>
            <person name="Rouze P."/>
            <person name="Simmons M.P."/>
            <person name="Aerts A.L."/>
            <person name="Allen A.E."/>
            <person name="Cuvelier M.L."/>
            <person name="Derelle E."/>
            <person name="Everett M.V."/>
            <person name="Foulon E."/>
            <person name="Grimwood J."/>
            <person name="Gundlach H."/>
            <person name="Henrissat B."/>
            <person name="Napoli C."/>
            <person name="McDonald S.M."/>
            <person name="Parker M.S."/>
            <person name="Rombauts S."/>
            <person name="Salamov A."/>
            <person name="Von Dassow P."/>
            <person name="Badger J.H."/>
            <person name="Coutinho P.M."/>
            <person name="Demir E."/>
            <person name="Dubchak I."/>
            <person name="Gentemann C."/>
            <person name="Eikrem W."/>
            <person name="Gready J.E."/>
            <person name="John U."/>
            <person name="Lanier W."/>
            <person name="Lindquist E.A."/>
            <person name="Lucas S."/>
            <person name="Mayer K.F."/>
            <person name="Moreau H."/>
            <person name="Not F."/>
            <person name="Otillar R."/>
            <person name="Panaud O."/>
            <person name="Pangilinan J."/>
            <person name="Paulsen I."/>
            <person name="Piegu B."/>
            <person name="Poliakov A."/>
            <person name="Robbens S."/>
            <person name="Schmutz J."/>
            <person name="Toulza E."/>
            <person name="Wyss T."/>
            <person name="Zelensky A."/>
            <person name="Zhou K."/>
            <person name="Armbrust E.V."/>
            <person name="Bhattacharya D."/>
            <person name="Goodenough U.W."/>
            <person name="Van de Peer Y."/>
            <person name="Grigoriev I.V."/>
        </authorList>
    </citation>
    <scope>NUCLEOTIDE SEQUENCE [LARGE SCALE GENOMIC DNA]</scope>
    <source>
        <strain evidence="2 3">CCMP1545</strain>
    </source>
</reference>